<dbReference type="Pfam" id="PF12805">
    <property type="entry name" value="FUSC-like"/>
    <property type="match status" value="1"/>
</dbReference>
<dbReference type="Proteomes" id="UP000500755">
    <property type="component" value="Chromosome"/>
</dbReference>
<reference evidence="10 11" key="1">
    <citation type="submission" date="2020-05" db="EMBL/GenBank/DDBJ databases">
        <title>Complete genome sequence of Alicycliphilus denitrificans DP3.</title>
        <authorList>
            <person name="Chen X."/>
        </authorList>
    </citation>
    <scope>NUCLEOTIDE SEQUENCE [LARGE SCALE GENOMIC DNA]</scope>
    <source>
        <strain evidence="10 11">DP3</strain>
    </source>
</reference>
<feature type="transmembrane region" description="Helical" evidence="7">
    <location>
        <begin position="15"/>
        <end position="34"/>
    </location>
</feature>
<name>A0A858ZTY5_9BURK</name>
<dbReference type="InterPro" id="IPR049453">
    <property type="entry name" value="Memb_transporter_dom"/>
</dbReference>
<sequence length="727" mass="79018">MSIPLAFRLRTARRVLLSHYVANGTAGALGLLLISALVHLWLGSAAASAATVGAIVAIPPDMPAPRRGKLLHMLPAPLLALPLFLVVQRLHDAPWMLGLLIVPASFLAFLAMAWGKRGAPVAIAAVLALVFSMAVPAPAEGEGWRAALATTFHFGLGALLYQPWAVLSNRLLNGRYRVQLIADVLLSLADLMRLQALQFTPVLALGERDNPLMGALLLRQATLADQLQSARDIVLESPTSARQQRLAGMLLCALEMRDHLLASALDLEQLRRQPEQAGALERLRDELLAQAGVLERLADALLLGRKPESQARPRLDLGALEEPAHAGFTPARLVRGLAYRIGHVQDEVGQLVALARGEREPDLALVRVYWQMFVSSTGWGWKPFWGLWRWRAAPLRHAMRAALAIGVGYAVSQLLPWREHAYWIVLTIIVVLRGSLAQTLERRNERVAGTLLGCLIASALLAADMPHWALLACVTLAQAVAHSFTLRRYLFTAVAATVLGLVQAHLLGAGGSTGFVLLERMADTLIGAGLAWAFAYVLPSWERQQIPALVARTLAAQMRHAREALALGQLQAVDNHPELAWRLARREAYDSLGALVQATARAWKEPRAVRPPLAPLERMQAHCYQLLAQLTAVKSMLLLRRGHLRGEDVHAPLQAAAQRIEAILSGQDMPAPPEHGADDGLAAEPLPALVETDLTPWLLRRLRLAEGLARQMRAEAGQVVAPLSEAA</sequence>
<keyword evidence="3 7" id="KW-0812">Transmembrane</keyword>
<feature type="transmembrane region" description="Helical" evidence="7">
    <location>
        <begin position="70"/>
        <end position="87"/>
    </location>
</feature>
<proteinExistence type="inferred from homology"/>
<dbReference type="OMA" id="DMTPFLT"/>
<feature type="domain" description="Integral membrane bound transporter" evidence="9">
    <location>
        <begin position="409"/>
        <end position="533"/>
    </location>
</feature>
<evidence type="ECO:0000313" key="11">
    <source>
        <dbReference type="Proteomes" id="UP000500755"/>
    </source>
</evidence>
<evidence type="ECO:0000256" key="7">
    <source>
        <dbReference type="SAM" id="Phobius"/>
    </source>
</evidence>
<gene>
    <name evidence="10" type="ORF">HF896_12590</name>
</gene>
<feature type="transmembrane region" description="Helical" evidence="7">
    <location>
        <begin position="93"/>
        <end position="114"/>
    </location>
</feature>
<evidence type="ECO:0000259" key="9">
    <source>
        <dbReference type="Pfam" id="PF13515"/>
    </source>
</evidence>
<dbReference type="GO" id="GO:0005886">
    <property type="term" value="C:plasma membrane"/>
    <property type="evidence" value="ECO:0007669"/>
    <property type="project" value="UniProtKB-SubCell"/>
</dbReference>
<evidence type="ECO:0000256" key="4">
    <source>
        <dbReference type="ARBA" id="ARBA00022989"/>
    </source>
</evidence>
<keyword evidence="4 7" id="KW-1133">Transmembrane helix</keyword>
<evidence type="ECO:0000259" key="8">
    <source>
        <dbReference type="Pfam" id="PF12805"/>
    </source>
</evidence>
<dbReference type="Pfam" id="PF13515">
    <property type="entry name" value="FUSC_2"/>
    <property type="match status" value="1"/>
</dbReference>
<feature type="transmembrane region" description="Helical" evidence="7">
    <location>
        <begin position="121"/>
        <end position="139"/>
    </location>
</feature>
<feature type="transmembrane region" description="Helical" evidence="7">
    <location>
        <begin position="145"/>
        <end position="167"/>
    </location>
</feature>
<dbReference type="InterPro" id="IPR032692">
    <property type="entry name" value="YccS_N"/>
</dbReference>
<evidence type="ECO:0000313" key="10">
    <source>
        <dbReference type="EMBL" id="QKD44410.1"/>
    </source>
</evidence>
<comment type="subcellular location">
    <subcellularLocation>
        <location evidence="1">Cell membrane</location>
        <topology evidence="1">Multi-pass membrane protein</topology>
    </subcellularLocation>
</comment>
<dbReference type="EMBL" id="CP051298">
    <property type="protein sequence ID" value="QKD44410.1"/>
    <property type="molecule type" value="Genomic_DNA"/>
</dbReference>
<keyword evidence="5 7" id="KW-0472">Membrane</keyword>
<feature type="domain" description="Integral membrane protein YccS N-terminal" evidence="8">
    <location>
        <begin position="85"/>
        <end position="321"/>
    </location>
</feature>
<evidence type="ECO:0000256" key="6">
    <source>
        <dbReference type="ARBA" id="ARBA00043993"/>
    </source>
</evidence>
<protein>
    <submittedName>
        <fullName evidence="10">FUSC family protein</fullName>
    </submittedName>
</protein>
<evidence type="ECO:0000256" key="5">
    <source>
        <dbReference type="ARBA" id="ARBA00023136"/>
    </source>
</evidence>
<evidence type="ECO:0000256" key="1">
    <source>
        <dbReference type="ARBA" id="ARBA00004651"/>
    </source>
</evidence>
<dbReference type="RefSeq" id="WP_013722126.1">
    <property type="nucleotide sequence ID" value="NZ_CP051298.1"/>
</dbReference>
<keyword evidence="2" id="KW-1003">Cell membrane</keyword>
<evidence type="ECO:0000256" key="3">
    <source>
        <dbReference type="ARBA" id="ARBA00022692"/>
    </source>
</evidence>
<dbReference type="AlphaFoldDB" id="A0A858ZTY5"/>
<accession>A0A858ZTY5</accession>
<comment type="similarity">
    <text evidence="6">Belongs to the YccS/YhfK family.</text>
</comment>
<dbReference type="PANTHER" id="PTHR30509">
    <property type="entry name" value="P-HYDROXYBENZOIC ACID EFFLUX PUMP SUBUNIT-RELATED"/>
    <property type="match status" value="1"/>
</dbReference>
<dbReference type="PANTHER" id="PTHR30509:SF9">
    <property type="entry name" value="MULTIDRUG RESISTANCE PROTEIN MDTO"/>
    <property type="match status" value="1"/>
</dbReference>
<evidence type="ECO:0000256" key="2">
    <source>
        <dbReference type="ARBA" id="ARBA00022475"/>
    </source>
</evidence>
<organism evidence="10 11">
    <name type="scientific">Alicycliphilus denitrificans</name>
    <dbReference type="NCBI Taxonomy" id="179636"/>
    <lineage>
        <taxon>Bacteria</taxon>
        <taxon>Pseudomonadati</taxon>
        <taxon>Pseudomonadota</taxon>
        <taxon>Betaproteobacteria</taxon>
        <taxon>Burkholderiales</taxon>
        <taxon>Comamonadaceae</taxon>
        <taxon>Alicycliphilus</taxon>
    </lineage>
</organism>